<gene>
    <name evidence="5" type="ORF">EV690_2061</name>
</gene>
<organism evidence="5 6">
    <name type="scientific">Celerinatantimonas diazotrophica</name>
    <dbReference type="NCBI Taxonomy" id="412034"/>
    <lineage>
        <taxon>Bacteria</taxon>
        <taxon>Pseudomonadati</taxon>
        <taxon>Pseudomonadota</taxon>
        <taxon>Gammaproteobacteria</taxon>
        <taxon>Celerinatantimonadaceae</taxon>
        <taxon>Celerinatantimonas</taxon>
    </lineage>
</organism>
<evidence type="ECO:0000313" key="5">
    <source>
        <dbReference type="EMBL" id="TCK51965.1"/>
    </source>
</evidence>
<accession>A0A4R1JLM6</accession>
<reference evidence="5 6" key="1">
    <citation type="submission" date="2019-03" db="EMBL/GenBank/DDBJ databases">
        <title>Genomic Encyclopedia of Type Strains, Phase IV (KMG-IV): sequencing the most valuable type-strain genomes for metagenomic binning, comparative biology and taxonomic classification.</title>
        <authorList>
            <person name="Goeker M."/>
        </authorList>
    </citation>
    <scope>NUCLEOTIDE SEQUENCE [LARGE SCALE GENOMIC DNA]</scope>
    <source>
        <strain evidence="5 6">DSM 18577</strain>
    </source>
</reference>
<evidence type="ECO:0000313" key="6">
    <source>
        <dbReference type="Proteomes" id="UP000295565"/>
    </source>
</evidence>
<dbReference type="InterPro" id="IPR050555">
    <property type="entry name" value="Bact_Solute-Bind_Prot2"/>
</dbReference>
<dbReference type="EMBL" id="SMGD01000013">
    <property type="protein sequence ID" value="TCK51965.1"/>
    <property type="molecule type" value="Genomic_DNA"/>
</dbReference>
<proteinExistence type="inferred from homology"/>
<dbReference type="AlphaFoldDB" id="A0A4R1JLM6"/>
<dbReference type="GO" id="GO:0030288">
    <property type="term" value="C:outer membrane-bounded periplasmic space"/>
    <property type="evidence" value="ECO:0007669"/>
    <property type="project" value="TreeGrafter"/>
</dbReference>
<dbReference type="RefSeq" id="WP_131912878.1">
    <property type="nucleotide sequence ID" value="NZ_OU594967.1"/>
</dbReference>
<comment type="similarity">
    <text evidence="2">Belongs to the bacterial solute-binding protein 2 family.</text>
</comment>
<feature type="domain" description="Periplasmic binding protein" evidence="4">
    <location>
        <begin position="76"/>
        <end position="338"/>
    </location>
</feature>
<dbReference type="PANTHER" id="PTHR30036">
    <property type="entry name" value="D-XYLOSE-BINDING PERIPLASMIC PROTEIN"/>
    <property type="match status" value="1"/>
</dbReference>
<evidence type="ECO:0000259" key="4">
    <source>
        <dbReference type="Pfam" id="PF13407"/>
    </source>
</evidence>
<dbReference type="Gene3D" id="3.40.50.2300">
    <property type="match status" value="2"/>
</dbReference>
<protein>
    <submittedName>
        <fullName evidence="5">Monosaccharide ABC transporter substrate-binding protein (CUT2 family)</fullName>
    </submittedName>
</protein>
<comment type="subcellular location">
    <subcellularLocation>
        <location evidence="1">Periplasm</location>
    </subcellularLocation>
</comment>
<dbReference type="InterPro" id="IPR028082">
    <property type="entry name" value="Peripla_BP_I"/>
</dbReference>
<dbReference type="GO" id="GO:0030246">
    <property type="term" value="F:carbohydrate binding"/>
    <property type="evidence" value="ECO:0007669"/>
    <property type="project" value="TreeGrafter"/>
</dbReference>
<dbReference type="Proteomes" id="UP000295565">
    <property type="component" value="Unassembled WGS sequence"/>
</dbReference>
<dbReference type="SUPFAM" id="SSF53822">
    <property type="entry name" value="Periplasmic binding protein-like I"/>
    <property type="match status" value="1"/>
</dbReference>
<evidence type="ECO:0000256" key="3">
    <source>
        <dbReference type="ARBA" id="ARBA00022729"/>
    </source>
</evidence>
<keyword evidence="3" id="KW-0732">Signal</keyword>
<dbReference type="PANTHER" id="PTHR30036:SF1">
    <property type="entry name" value="D-XYLOSE-BINDING PERIPLASMIC PROTEIN"/>
    <property type="match status" value="1"/>
</dbReference>
<comment type="caution">
    <text evidence="5">The sequence shown here is derived from an EMBL/GenBank/DDBJ whole genome shotgun (WGS) entry which is preliminary data.</text>
</comment>
<dbReference type="OrthoDB" id="9769193at2"/>
<dbReference type="InterPro" id="IPR025997">
    <property type="entry name" value="SBP_2_dom"/>
</dbReference>
<evidence type="ECO:0000256" key="1">
    <source>
        <dbReference type="ARBA" id="ARBA00004418"/>
    </source>
</evidence>
<keyword evidence="6" id="KW-1185">Reference proteome</keyword>
<dbReference type="Pfam" id="PF13407">
    <property type="entry name" value="Peripla_BP_4"/>
    <property type="match status" value="1"/>
</dbReference>
<evidence type="ECO:0000256" key="2">
    <source>
        <dbReference type="ARBA" id="ARBA00007639"/>
    </source>
</evidence>
<sequence>MVSRSPTLQNKTRPVANYRKRRANHRRIHCISTFVALIGLGIANCAQAAISVHDFSPNFSAMSQLKDIVKKGSGKIGVILPATTTSARYTSFDQPYLEQAFKAAGLKPDQYMISNAQGSEATQLTLAQSDIAQGASVLLVDPISSGGGAAIEQYAKSHGVPVIDYDRITLGGSRDYYVSFNNVEVGKLIGRGLEQCIVDWKVKKPHVLVMSGAPTDNNATLFRKGYMSVLQHKFKSGAYVNVGEPAGSWDPAVAQTTFQQQFTAHPDMNAVVTPNDGNANAVIAYLKTLKVPPHTFPTTGQDATLTGIQNILSGYQCGTVYKPIYLEAQAAAALAIYLRAGVEPPKSLVNGKTMDSKTGKSVPSVLASPIWVTPKNVKSTVIKDGFVKAAKLCSGEGMAKACKDAHINP</sequence>
<dbReference type="GO" id="GO:0055085">
    <property type="term" value="P:transmembrane transport"/>
    <property type="evidence" value="ECO:0007669"/>
    <property type="project" value="UniProtKB-ARBA"/>
</dbReference>
<name>A0A4R1JLM6_9GAMM</name>